<keyword evidence="8" id="KW-1185">Reference proteome</keyword>
<evidence type="ECO:0000256" key="1">
    <source>
        <dbReference type="ARBA" id="ARBA00010759"/>
    </source>
</evidence>
<protein>
    <recommendedName>
        <fullName evidence="6">Peptide deformylase</fullName>
        <shortName evidence="6">PDF</shortName>
        <ecNumber evidence="6">3.5.1.88</ecNumber>
    </recommendedName>
    <alternativeName>
        <fullName evidence="6">Polypeptide deformylase</fullName>
    </alternativeName>
</protein>
<evidence type="ECO:0000313" key="8">
    <source>
        <dbReference type="Proteomes" id="UP000633619"/>
    </source>
</evidence>
<dbReference type="AlphaFoldDB" id="A0A8I1AB15"/>
<dbReference type="PANTHER" id="PTHR10458">
    <property type="entry name" value="PEPTIDE DEFORMYLASE"/>
    <property type="match status" value="1"/>
</dbReference>
<dbReference type="FunFam" id="3.90.45.10:FF:000002">
    <property type="entry name" value="Peptide deformylase"/>
    <property type="match status" value="1"/>
</dbReference>
<evidence type="ECO:0000256" key="4">
    <source>
        <dbReference type="ARBA" id="ARBA00022917"/>
    </source>
</evidence>
<gene>
    <name evidence="6" type="primary">def</name>
    <name evidence="7" type="ORF">I8U20_04855</name>
</gene>
<feature type="active site" evidence="6">
    <location>
        <position position="162"/>
    </location>
</feature>
<dbReference type="Pfam" id="PF01327">
    <property type="entry name" value="Pep_deformylase"/>
    <property type="match status" value="1"/>
</dbReference>
<evidence type="ECO:0000256" key="5">
    <source>
        <dbReference type="ARBA" id="ARBA00023004"/>
    </source>
</evidence>
<feature type="binding site" evidence="6">
    <location>
        <position position="118"/>
    </location>
    <ligand>
        <name>Fe cation</name>
        <dbReference type="ChEBI" id="CHEBI:24875"/>
    </ligand>
</feature>
<comment type="catalytic activity">
    <reaction evidence="6">
        <text>N-terminal N-formyl-L-methionyl-[peptide] + H2O = N-terminal L-methionyl-[peptide] + formate</text>
        <dbReference type="Rhea" id="RHEA:24420"/>
        <dbReference type="Rhea" id="RHEA-COMP:10639"/>
        <dbReference type="Rhea" id="RHEA-COMP:10640"/>
        <dbReference type="ChEBI" id="CHEBI:15377"/>
        <dbReference type="ChEBI" id="CHEBI:15740"/>
        <dbReference type="ChEBI" id="CHEBI:49298"/>
        <dbReference type="ChEBI" id="CHEBI:64731"/>
        <dbReference type="EC" id="3.5.1.88"/>
    </reaction>
</comment>
<comment type="similarity">
    <text evidence="1 6">Belongs to the polypeptide deformylase family.</text>
</comment>
<dbReference type="EC" id="3.5.1.88" evidence="6"/>
<dbReference type="GO" id="GO:0006412">
    <property type="term" value="P:translation"/>
    <property type="evidence" value="ECO:0007669"/>
    <property type="project" value="UniProtKB-UniRule"/>
</dbReference>
<dbReference type="CDD" id="cd00487">
    <property type="entry name" value="Pep_deformylase"/>
    <property type="match status" value="1"/>
</dbReference>
<dbReference type="GO" id="GO:0046872">
    <property type="term" value="F:metal ion binding"/>
    <property type="evidence" value="ECO:0007669"/>
    <property type="project" value="UniProtKB-KW"/>
</dbReference>
<evidence type="ECO:0000256" key="2">
    <source>
        <dbReference type="ARBA" id="ARBA00022723"/>
    </source>
</evidence>
<dbReference type="NCBIfam" id="TIGR00079">
    <property type="entry name" value="pept_deformyl"/>
    <property type="match status" value="1"/>
</dbReference>
<dbReference type="SUPFAM" id="SSF56420">
    <property type="entry name" value="Peptide deformylase"/>
    <property type="match status" value="1"/>
</dbReference>
<name>A0A8I1AB15_THEIN</name>
<dbReference type="Proteomes" id="UP000633619">
    <property type="component" value="Unassembled WGS sequence"/>
</dbReference>
<reference evidence="7 8" key="1">
    <citation type="submission" date="2020-12" db="EMBL/GenBank/DDBJ databases">
        <title>WGS of Thermoactinomyces spp.</title>
        <authorList>
            <person name="Cheng K."/>
        </authorList>
    </citation>
    <scope>NUCLEOTIDE SEQUENCE [LARGE SCALE GENOMIC DNA]</scope>
    <source>
        <strain evidence="8">CICC 10671\DSM 43846</strain>
    </source>
</reference>
<feature type="binding site" evidence="6">
    <location>
        <position position="161"/>
    </location>
    <ligand>
        <name>Fe cation</name>
        <dbReference type="ChEBI" id="CHEBI:24875"/>
    </ligand>
</feature>
<keyword evidence="5 6" id="KW-0408">Iron</keyword>
<dbReference type="Gene3D" id="3.90.45.10">
    <property type="entry name" value="Peptide deformylase"/>
    <property type="match status" value="1"/>
</dbReference>
<keyword evidence="2 6" id="KW-0479">Metal-binding</keyword>
<comment type="function">
    <text evidence="6">Removes the formyl group from the N-terminal Met of newly synthesized proteins. Requires at least a dipeptide for an efficient rate of reaction. N-terminal L-methionine is a prerequisite for activity but the enzyme has broad specificity at other positions.</text>
</comment>
<feature type="binding site" evidence="6">
    <location>
        <position position="165"/>
    </location>
    <ligand>
        <name>Fe cation</name>
        <dbReference type="ChEBI" id="CHEBI:24875"/>
    </ligand>
</feature>
<dbReference type="HAMAP" id="MF_00163">
    <property type="entry name" value="Pep_deformylase"/>
    <property type="match status" value="1"/>
</dbReference>
<dbReference type="GO" id="GO:0042586">
    <property type="term" value="F:peptide deformylase activity"/>
    <property type="evidence" value="ECO:0007669"/>
    <property type="project" value="UniProtKB-UniRule"/>
</dbReference>
<proteinExistence type="inferred from homology"/>
<dbReference type="PIRSF" id="PIRSF004749">
    <property type="entry name" value="Pep_def"/>
    <property type="match status" value="1"/>
</dbReference>
<organism evidence="7 8">
    <name type="scientific">Thermoactinomyces intermedius</name>
    <dbReference type="NCBI Taxonomy" id="2024"/>
    <lineage>
        <taxon>Bacteria</taxon>
        <taxon>Bacillati</taxon>
        <taxon>Bacillota</taxon>
        <taxon>Bacilli</taxon>
        <taxon>Bacillales</taxon>
        <taxon>Thermoactinomycetaceae</taxon>
        <taxon>Thermoactinomyces</taxon>
    </lineage>
</organism>
<sequence>MSKFHTGYTITMKDIVREGHPILRKRTREVNVPLSKQDQETLICMMNFLKNSQDPVLSKKYQLRAGVGLSANQIGLNKRMFTAYFADEEGTEHEYALVNPKIISHSIMMVYLPQGEGCLSVDREVKGFVPRYEWVKVKAFNLEGKEVTLKLKGYASIVIQHEIDHLNGIMFYDRINKENPFQVPDDCRSLF</sequence>
<dbReference type="PRINTS" id="PR01576">
    <property type="entry name" value="PDEFORMYLASE"/>
</dbReference>
<comment type="caution">
    <text evidence="7">The sequence shown here is derived from an EMBL/GenBank/DDBJ whole genome shotgun (WGS) entry which is preliminary data.</text>
</comment>
<comment type="cofactor">
    <cofactor evidence="6">
        <name>Fe(2+)</name>
        <dbReference type="ChEBI" id="CHEBI:29033"/>
    </cofactor>
    <text evidence="6">Binds 1 Fe(2+) ion.</text>
</comment>
<keyword evidence="4 6" id="KW-0648">Protein biosynthesis</keyword>
<dbReference type="InterPro" id="IPR023635">
    <property type="entry name" value="Peptide_deformylase"/>
</dbReference>
<keyword evidence="3 6" id="KW-0378">Hydrolase</keyword>
<evidence type="ECO:0000256" key="3">
    <source>
        <dbReference type="ARBA" id="ARBA00022801"/>
    </source>
</evidence>
<evidence type="ECO:0000313" key="7">
    <source>
        <dbReference type="EMBL" id="MBH8594656.1"/>
    </source>
</evidence>
<dbReference type="EMBL" id="JAECVW010000002">
    <property type="protein sequence ID" value="MBH8594656.1"/>
    <property type="molecule type" value="Genomic_DNA"/>
</dbReference>
<dbReference type="InterPro" id="IPR036821">
    <property type="entry name" value="Peptide_deformylase_sf"/>
</dbReference>
<dbReference type="PANTHER" id="PTHR10458:SF8">
    <property type="entry name" value="PEPTIDE DEFORMYLASE 2"/>
    <property type="match status" value="1"/>
</dbReference>
<accession>A0A8I1AB15</accession>
<evidence type="ECO:0000256" key="6">
    <source>
        <dbReference type="HAMAP-Rule" id="MF_00163"/>
    </source>
</evidence>
<dbReference type="RefSeq" id="WP_049719846.1">
    <property type="nucleotide sequence ID" value="NZ_JACEIR010000004.1"/>
</dbReference>